<evidence type="ECO:0000313" key="6">
    <source>
        <dbReference type="Proteomes" id="UP000002601"/>
    </source>
</evidence>
<dbReference type="Gene3D" id="1.25.40.20">
    <property type="entry name" value="Ankyrin repeat-containing domain"/>
    <property type="match status" value="2"/>
</dbReference>
<evidence type="ECO:0000256" key="2">
    <source>
        <dbReference type="ARBA" id="ARBA00023043"/>
    </source>
</evidence>
<protein>
    <submittedName>
        <fullName evidence="5">Ankyrin repeat-domain-containing-like protein</fullName>
    </submittedName>
</protein>
<organism evidence="5 6">
    <name type="scientific">Maridesulfovibrio salexigens (strain ATCC 14822 / DSM 2638 / NCIMB 8403 / VKM B-1763)</name>
    <name type="common">Desulfovibrio salexigens</name>
    <dbReference type="NCBI Taxonomy" id="526222"/>
    <lineage>
        <taxon>Bacteria</taxon>
        <taxon>Pseudomonadati</taxon>
        <taxon>Thermodesulfobacteriota</taxon>
        <taxon>Desulfovibrionia</taxon>
        <taxon>Desulfovibrionales</taxon>
        <taxon>Desulfovibrionaceae</taxon>
        <taxon>Maridesulfovibrio</taxon>
    </lineage>
</organism>
<dbReference type="SMART" id="SM00248">
    <property type="entry name" value="ANK"/>
    <property type="match status" value="6"/>
</dbReference>
<dbReference type="InterPro" id="IPR002110">
    <property type="entry name" value="Ankyrin_rpt"/>
</dbReference>
<sequence>MKDTELTISKYGQARSIIVICSLFSIFWFFDINFSGKIPVFELEISNTDQLPFILFALHGYSLYWFIIESIRLKNISKTSTITRFDSKIILLLGFISFTLITKKIFFSELSIPNINYLQTSILIGTGIFLGHFVSSMIFTLFFIRPKQYANQRSLPRIPIATRSTIKATTFIAIVAYCLYYFKIFSFEEISSLWKWFILIPFGIVTLPMAIALPFKMFSIKNKKIVWSEAKKRLQTAFDIHDRTYIINGWWKPFFASSNSESRLFVAAGKGELEQLTKFLDEGDSVDKPNTGGWTALMLATAEEKAKCVIKLLEMGANPNLINLYGLSPLMLAVGKGNELLVDTLLIYEADPNLCGQNQQPALSGATVRGHTEIVEMLLESGANPNQKDPEGKTALFYGAQEGHKNIITILIKNGADVSIEDNRGNTALIYAEKNKQGETAAILRHASLKRKNSPHLTEELS</sequence>
<feature type="repeat" description="ANK" evidence="3">
    <location>
        <begin position="358"/>
        <end position="390"/>
    </location>
</feature>
<feature type="transmembrane region" description="Helical" evidence="4">
    <location>
        <begin position="165"/>
        <end position="182"/>
    </location>
</feature>
<dbReference type="InterPro" id="IPR036770">
    <property type="entry name" value="Ankyrin_rpt-contain_sf"/>
</dbReference>
<dbReference type="OrthoDB" id="5504283at2"/>
<feature type="transmembrane region" description="Helical" evidence="4">
    <location>
        <begin position="194"/>
        <end position="215"/>
    </location>
</feature>
<dbReference type="HOGENOM" id="CLU_591501_0_0_7"/>
<proteinExistence type="predicted"/>
<dbReference type="AlphaFoldDB" id="C6BWE5"/>
<feature type="transmembrane region" description="Helical" evidence="4">
    <location>
        <begin position="89"/>
        <end position="107"/>
    </location>
</feature>
<dbReference type="Pfam" id="PF12796">
    <property type="entry name" value="Ank_2"/>
    <property type="match status" value="2"/>
</dbReference>
<feature type="transmembrane region" description="Helical" evidence="4">
    <location>
        <begin position="12"/>
        <end position="30"/>
    </location>
</feature>
<evidence type="ECO:0000256" key="1">
    <source>
        <dbReference type="ARBA" id="ARBA00022737"/>
    </source>
</evidence>
<gene>
    <name evidence="5" type="ordered locus">Desal_0322</name>
</gene>
<keyword evidence="1" id="KW-0677">Repeat</keyword>
<dbReference type="PANTHER" id="PTHR24201">
    <property type="entry name" value="ANK_REP_REGION DOMAIN-CONTAINING PROTEIN"/>
    <property type="match status" value="1"/>
</dbReference>
<dbReference type="PROSITE" id="PS50088">
    <property type="entry name" value="ANK_REPEAT"/>
    <property type="match status" value="4"/>
</dbReference>
<dbReference type="RefSeq" id="WP_012765915.1">
    <property type="nucleotide sequence ID" value="NC_012881.1"/>
</dbReference>
<feature type="transmembrane region" description="Helical" evidence="4">
    <location>
        <begin position="122"/>
        <end position="144"/>
    </location>
</feature>
<dbReference type="STRING" id="526222.Desal_0322"/>
<feature type="repeat" description="ANK" evidence="3">
    <location>
        <begin position="325"/>
        <end position="357"/>
    </location>
</feature>
<keyword evidence="4" id="KW-0472">Membrane</keyword>
<feature type="repeat" description="ANK" evidence="3">
    <location>
        <begin position="292"/>
        <end position="324"/>
    </location>
</feature>
<feature type="transmembrane region" description="Helical" evidence="4">
    <location>
        <begin position="50"/>
        <end position="68"/>
    </location>
</feature>
<evidence type="ECO:0000256" key="4">
    <source>
        <dbReference type="SAM" id="Phobius"/>
    </source>
</evidence>
<dbReference type="PANTHER" id="PTHR24201:SF15">
    <property type="entry name" value="ANKYRIN REPEAT DOMAIN-CONTAINING PROTEIN 66"/>
    <property type="match status" value="1"/>
</dbReference>
<keyword evidence="6" id="KW-1185">Reference proteome</keyword>
<keyword evidence="2 3" id="KW-0040">ANK repeat</keyword>
<dbReference type="SUPFAM" id="SSF48403">
    <property type="entry name" value="Ankyrin repeat"/>
    <property type="match status" value="1"/>
</dbReference>
<dbReference type="EMBL" id="CP001649">
    <property type="protein sequence ID" value="ACS78389.1"/>
    <property type="molecule type" value="Genomic_DNA"/>
</dbReference>
<name>C6BWE5_MARSD</name>
<dbReference type="PROSITE" id="PS50297">
    <property type="entry name" value="ANK_REP_REGION"/>
    <property type="match status" value="2"/>
</dbReference>
<dbReference type="eggNOG" id="COG0666">
    <property type="taxonomic scope" value="Bacteria"/>
</dbReference>
<accession>C6BWE5</accession>
<reference evidence="5 6" key="1">
    <citation type="submission" date="2009-06" db="EMBL/GenBank/DDBJ databases">
        <title>Complete sequence of Desulfovibrio salexigens DSM 2638.</title>
        <authorList>
            <consortium name="US DOE Joint Genome Institute"/>
            <person name="Lucas S."/>
            <person name="Copeland A."/>
            <person name="Lapidus A."/>
            <person name="Glavina del Rio T."/>
            <person name="Tice H."/>
            <person name="Bruce D."/>
            <person name="Goodwin L."/>
            <person name="Pitluck S."/>
            <person name="Munk A.C."/>
            <person name="Brettin T."/>
            <person name="Detter J.C."/>
            <person name="Han C."/>
            <person name="Tapia R."/>
            <person name="Larimer F."/>
            <person name="Land M."/>
            <person name="Hauser L."/>
            <person name="Kyrpides N."/>
            <person name="Anderson I."/>
            <person name="Wall J.D."/>
            <person name="Arkin A.P."/>
            <person name="Dehal P."/>
            <person name="Chivian D."/>
            <person name="Giles B."/>
            <person name="Hazen T.C."/>
        </authorList>
    </citation>
    <scope>NUCLEOTIDE SEQUENCE [LARGE SCALE GENOMIC DNA]</scope>
    <source>
        <strain evidence="6">ATCC 14822 / DSM 2638 / NCIMB 8403 / VKM B-1763</strain>
    </source>
</reference>
<keyword evidence="4" id="KW-1133">Transmembrane helix</keyword>
<evidence type="ECO:0000256" key="3">
    <source>
        <dbReference type="PROSITE-ProRule" id="PRU00023"/>
    </source>
</evidence>
<dbReference type="KEGG" id="dsa:Desal_0322"/>
<evidence type="ECO:0000313" key="5">
    <source>
        <dbReference type="EMBL" id="ACS78389.1"/>
    </source>
</evidence>
<feature type="repeat" description="ANK" evidence="3">
    <location>
        <begin position="391"/>
        <end position="423"/>
    </location>
</feature>
<dbReference type="InterPro" id="IPR050776">
    <property type="entry name" value="Ank_Repeat/CDKN_Inhibitor"/>
</dbReference>
<keyword evidence="4" id="KW-0812">Transmembrane</keyword>
<dbReference type="Proteomes" id="UP000002601">
    <property type="component" value="Chromosome"/>
</dbReference>